<dbReference type="AlphaFoldDB" id="W4PFF4"/>
<dbReference type="Proteomes" id="UP000018842">
    <property type="component" value="Unassembled WGS sequence"/>
</dbReference>
<reference evidence="3" key="1">
    <citation type="journal article" date="2014" name="Genome">
        <title>Draft Genome Sequences of Three Strains of Bacteroides pyogenes Isolated from a Cat and Swine.</title>
        <authorList>
            <person name="Sakamoto M."/>
            <person name="Oshima K."/>
            <person name="Suda W."/>
            <person name="Kitamura K."/>
            <person name="Iida T."/>
            <person name="Hattori M."/>
            <person name="Ohkuma M."/>
        </authorList>
    </citation>
    <scope>NUCLEOTIDE SEQUENCE [LARGE SCALE GENOMIC DNA]</scope>
    <source>
        <strain evidence="3">JCM 6294</strain>
    </source>
</reference>
<protein>
    <submittedName>
        <fullName evidence="2">Alkaline phosphatase like protein</fullName>
    </submittedName>
</protein>
<evidence type="ECO:0000256" key="1">
    <source>
        <dbReference type="SAM" id="Phobius"/>
    </source>
</evidence>
<sequence length="46" mass="5107">MSTVVKSEEELLSKVTEYSHEIGYVFIGAGILIVSFLIYKGMKKPA</sequence>
<evidence type="ECO:0000313" key="3">
    <source>
        <dbReference type="Proteomes" id="UP000018842"/>
    </source>
</evidence>
<keyword evidence="1" id="KW-1133">Transmembrane helix</keyword>
<evidence type="ECO:0000313" key="2">
    <source>
        <dbReference type="EMBL" id="GAE18536.1"/>
    </source>
</evidence>
<name>W4PFF4_9BACE</name>
<organism evidence="2 3">
    <name type="scientific">Bacteroides pyogenes DSM 20611 = JCM 6294</name>
    <dbReference type="NCBI Taxonomy" id="1121100"/>
    <lineage>
        <taxon>Bacteria</taxon>
        <taxon>Pseudomonadati</taxon>
        <taxon>Bacteroidota</taxon>
        <taxon>Bacteroidia</taxon>
        <taxon>Bacteroidales</taxon>
        <taxon>Bacteroidaceae</taxon>
        <taxon>Bacteroides</taxon>
    </lineage>
</organism>
<keyword evidence="1" id="KW-0812">Transmembrane</keyword>
<keyword evidence="1" id="KW-0472">Membrane</keyword>
<gene>
    <name evidence="2" type="ORF">JCM6294_1445</name>
</gene>
<proteinExistence type="predicted"/>
<feature type="transmembrane region" description="Helical" evidence="1">
    <location>
        <begin position="22"/>
        <end position="39"/>
    </location>
</feature>
<dbReference type="eggNOG" id="COG0586">
    <property type="taxonomic scope" value="Bacteria"/>
</dbReference>
<comment type="caution">
    <text evidence="2">The sequence shown here is derived from an EMBL/GenBank/DDBJ whole genome shotgun (WGS) entry which is preliminary data.</text>
</comment>
<dbReference type="EMBL" id="BAIR01000009">
    <property type="protein sequence ID" value="GAE18536.1"/>
    <property type="molecule type" value="Genomic_DNA"/>
</dbReference>
<accession>W4PFF4</accession>